<sequence>MLTIFPLLISAAAAFVLPEGLSDGYYRASIDERGYEIHELLSAPGVEHMDPTIVAQMAPTTENETYEISAKLYKRADNVWCGYGFGLNNADCDAAVADMKNQVSGGVHIQAHLSYYSIRGSVVFFACNGGDGQLFMDSPTVAYIATQITNSCGWYTAGTFARLGYLSESSGYMRYSAGLDFYGAAKTSPAYSC</sequence>
<evidence type="ECO:0008006" key="3">
    <source>
        <dbReference type="Google" id="ProtNLM"/>
    </source>
</evidence>
<evidence type="ECO:0000313" key="1">
    <source>
        <dbReference type="EMBL" id="KAL1622285.1"/>
    </source>
</evidence>
<comment type="caution">
    <text evidence="1">The sequence shown here is derived from an EMBL/GenBank/DDBJ whole genome shotgun (WGS) entry which is preliminary data.</text>
</comment>
<keyword evidence="2" id="KW-1185">Reference proteome</keyword>
<dbReference type="EMBL" id="JAJVDC020000137">
    <property type="protein sequence ID" value="KAL1622285.1"/>
    <property type="molecule type" value="Genomic_DNA"/>
</dbReference>
<evidence type="ECO:0000313" key="2">
    <source>
        <dbReference type="Proteomes" id="UP001521116"/>
    </source>
</evidence>
<proteinExistence type="predicted"/>
<gene>
    <name evidence="1" type="ORF">SLS56_008818</name>
</gene>
<accession>A0ABR3SJ37</accession>
<dbReference type="Proteomes" id="UP001521116">
    <property type="component" value="Unassembled WGS sequence"/>
</dbReference>
<name>A0ABR3SJ37_9PEZI</name>
<reference evidence="1 2" key="1">
    <citation type="submission" date="2024-02" db="EMBL/GenBank/DDBJ databases">
        <title>De novo assembly and annotation of 12 fungi associated with fruit tree decline syndrome in Ontario, Canada.</title>
        <authorList>
            <person name="Sulman M."/>
            <person name="Ellouze W."/>
            <person name="Ilyukhin E."/>
        </authorList>
    </citation>
    <scope>NUCLEOTIDE SEQUENCE [LARGE SCALE GENOMIC DNA]</scope>
    <source>
        <strain evidence="1 2">M1-105</strain>
    </source>
</reference>
<protein>
    <recommendedName>
        <fullName evidence="3">Ecp2 effector protein domain-containing protein</fullName>
    </recommendedName>
</protein>
<organism evidence="1 2">
    <name type="scientific">Neofusicoccum ribis</name>
    <dbReference type="NCBI Taxonomy" id="45134"/>
    <lineage>
        <taxon>Eukaryota</taxon>
        <taxon>Fungi</taxon>
        <taxon>Dikarya</taxon>
        <taxon>Ascomycota</taxon>
        <taxon>Pezizomycotina</taxon>
        <taxon>Dothideomycetes</taxon>
        <taxon>Dothideomycetes incertae sedis</taxon>
        <taxon>Botryosphaeriales</taxon>
        <taxon>Botryosphaeriaceae</taxon>
        <taxon>Neofusicoccum</taxon>
    </lineage>
</organism>